<name>A0A0E9WTD1_ANGAN</name>
<evidence type="ECO:0000313" key="1">
    <source>
        <dbReference type="EMBL" id="JAH92780.1"/>
    </source>
</evidence>
<reference evidence="1" key="1">
    <citation type="submission" date="2014-11" db="EMBL/GenBank/DDBJ databases">
        <authorList>
            <person name="Amaro Gonzalez C."/>
        </authorList>
    </citation>
    <scope>NUCLEOTIDE SEQUENCE</scope>
</reference>
<dbReference type="AlphaFoldDB" id="A0A0E9WTD1"/>
<proteinExistence type="predicted"/>
<dbReference type="EMBL" id="GBXM01015797">
    <property type="protein sequence ID" value="JAH92780.1"/>
    <property type="molecule type" value="Transcribed_RNA"/>
</dbReference>
<organism evidence="1">
    <name type="scientific">Anguilla anguilla</name>
    <name type="common">European freshwater eel</name>
    <name type="synonym">Muraena anguilla</name>
    <dbReference type="NCBI Taxonomy" id="7936"/>
    <lineage>
        <taxon>Eukaryota</taxon>
        <taxon>Metazoa</taxon>
        <taxon>Chordata</taxon>
        <taxon>Craniata</taxon>
        <taxon>Vertebrata</taxon>
        <taxon>Euteleostomi</taxon>
        <taxon>Actinopterygii</taxon>
        <taxon>Neopterygii</taxon>
        <taxon>Teleostei</taxon>
        <taxon>Anguilliformes</taxon>
        <taxon>Anguillidae</taxon>
        <taxon>Anguilla</taxon>
    </lineage>
</organism>
<sequence>MLRAQSNPPCSGPCFTAHRAESLFLKTFLSFKIAFRRLCCSWPSPT</sequence>
<accession>A0A0E9WTD1</accession>
<reference evidence="1" key="2">
    <citation type="journal article" date="2015" name="Fish Shellfish Immunol.">
        <title>Early steps in the European eel (Anguilla anguilla)-Vibrio vulnificus interaction in the gills: Role of the RtxA13 toxin.</title>
        <authorList>
            <person name="Callol A."/>
            <person name="Pajuelo D."/>
            <person name="Ebbesson L."/>
            <person name="Teles M."/>
            <person name="MacKenzie S."/>
            <person name="Amaro C."/>
        </authorList>
    </citation>
    <scope>NUCLEOTIDE SEQUENCE</scope>
</reference>
<protein>
    <submittedName>
        <fullName evidence="1">Uncharacterized protein</fullName>
    </submittedName>
</protein>